<feature type="domain" description="C2H2-type" evidence="13">
    <location>
        <begin position="630"/>
        <end position="657"/>
    </location>
</feature>
<feature type="domain" description="C2H2-type" evidence="13">
    <location>
        <begin position="742"/>
        <end position="769"/>
    </location>
</feature>
<evidence type="ECO:0000256" key="12">
    <source>
        <dbReference type="SAM" id="MobiDB-lite"/>
    </source>
</evidence>
<dbReference type="FunFam" id="3.30.160.60:FF:000450">
    <property type="entry name" value="PR domain zinc finger protein 14"/>
    <property type="match status" value="1"/>
</dbReference>
<dbReference type="PANTHER" id="PTHR24399:SF70">
    <property type="entry name" value="C2H2-TYPE DOMAIN-CONTAINING PROTEIN"/>
    <property type="match status" value="1"/>
</dbReference>
<evidence type="ECO:0000256" key="11">
    <source>
        <dbReference type="PROSITE-ProRule" id="PRU00042"/>
    </source>
</evidence>
<evidence type="ECO:0000256" key="3">
    <source>
        <dbReference type="ARBA" id="ARBA00022723"/>
    </source>
</evidence>
<reference evidence="14" key="2">
    <citation type="submission" date="2025-08" db="UniProtKB">
        <authorList>
            <consortium name="Ensembl"/>
        </authorList>
    </citation>
    <scope>IDENTIFICATION</scope>
</reference>
<feature type="domain" description="C2H2-type" evidence="13">
    <location>
        <begin position="546"/>
        <end position="573"/>
    </location>
</feature>
<reference evidence="14" key="3">
    <citation type="submission" date="2025-09" db="UniProtKB">
        <authorList>
            <consortium name="Ensembl"/>
        </authorList>
    </citation>
    <scope>IDENTIFICATION</scope>
</reference>
<dbReference type="FunFam" id="3.30.160.60:FF:000193">
    <property type="entry name" value="Zinc finger protein 300"/>
    <property type="match status" value="1"/>
</dbReference>
<protein>
    <recommendedName>
        <fullName evidence="13">C2H2-type domain-containing protein</fullName>
    </recommendedName>
</protein>
<dbReference type="FunFam" id="3.30.160.60:FF:000180">
    <property type="entry name" value="Zinc finger protein 689"/>
    <property type="match status" value="1"/>
</dbReference>
<dbReference type="InterPro" id="IPR013087">
    <property type="entry name" value="Znf_C2H2_type"/>
</dbReference>
<evidence type="ECO:0000256" key="1">
    <source>
        <dbReference type="ARBA" id="ARBA00004123"/>
    </source>
</evidence>
<feature type="domain" description="C2H2-type" evidence="13">
    <location>
        <begin position="374"/>
        <end position="401"/>
    </location>
</feature>
<evidence type="ECO:0000256" key="8">
    <source>
        <dbReference type="ARBA" id="ARBA00023125"/>
    </source>
</evidence>
<keyword evidence="4" id="KW-0677">Repeat</keyword>
<dbReference type="FunFam" id="3.30.160.60:FF:000508">
    <property type="entry name" value="Myeloid zinc finger 1"/>
    <property type="match status" value="1"/>
</dbReference>
<proteinExistence type="inferred from homology"/>
<feature type="domain" description="C2H2-type" evidence="13">
    <location>
        <begin position="402"/>
        <end position="429"/>
    </location>
</feature>
<dbReference type="FunFam" id="3.30.160.60:FF:001009">
    <property type="entry name" value="Zinc finger protein 26"/>
    <property type="match status" value="1"/>
</dbReference>
<dbReference type="PANTHER" id="PTHR24399">
    <property type="entry name" value="ZINC FINGER AND BTB DOMAIN-CONTAINING"/>
    <property type="match status" value="1"/>
</dbReference>
<dbReference type="GO" id="GO:0008270">
    <property type="term" value="F:zinc ion binding"/>
    <property type="evidence" value="ECO:0007669"/>
    <property type="project" value="UniProtKB-KW"/>
</dbReference>
<dbReference type="CDD" id="cd11657">
    <property type="entry name" value="TIN2_N"/>
    <property type="match status" value="1"/>
</dbReference>
<reference evidence="15" key="1">
    <citation type="journal article" date="2018" name="PLoS ONE">
        <title>Chinook salmon (Oncorhynchus tshawytscha) genome and transcriptome.</title>
        <authorList>
            <person name="Christensen K.A."/>
            <person name="Leong J.S."/>
            <person name="Sakhrani D."/>
            <person name="Biagi C.A."/>
            <person name="Minkley D.R."/>
            <person name="Withler R.E."/>
            <person name="Rondeau E.B."/>
            <person name="Koop B.F."/>
            <person name="Devlin R.H."/>
        </authorList>
    </citation>
    <scope>NUCLEOTIDE SEQUENCE [LARGE SCALE GENOMIC DNA]</scope>
</reference>
<comment type="subcellular location">
    <subcellularLocation>
        <location evidence="1">Nucleus</location>
    </subcellularLocation>
</comment>
<dbReference type="Pfam" id="PF00096">
    <property type="entry name" value="zf-C2H2"/>
    <property type="match status" value="9"/>
</dbReference>
<keyword evidence="8" id="KW-0238">DNA-binding</keyword>
<dbReference type="Ensembl" id="ENSOTST00005168686.1">
    <property type="protein sequence ID" value="ENSOTSP00005132024.1"/>
    <property type="gene ID" value="ENSOTSG00005049608.1"/>
</dbReference>
<dbReference type="Pfam" id="PF14973">
    <property type="entry name" value="TINF2_N"/>
    <property type="match status" value="2"/>
</dbReference>
<organism evidence="14 15">
    <name type="scientific">Oncorhynchus tshawytscha</name>
    <name type="common">Chinook salmon</name>
    <name type="synonym">Salmo tshawytscha</name>
    <dbReference type="NCBI Taxonomy" id="74940"/>
    <lineage>
        <taxon>Eukaryota</taxon>
        <taxon>Metazoa</taxon>
        <taxon>Chordata</taxon>
        <taxon>Craniata</taxon>
        <taxon>Vertebrata</taxon>
        <taxon>Euteleostomi</taxon>
        <taxon>Actinopterygii</taxon>
        <taxon>Neopterygii</taxon>
        <taxon>Teleostei</taxon>
        <taxon>Protacanthopterygii</taxon>
        <taxon>Salmoniformes</taxon>
        <taxon>Salmonidae</taxon>
        <taxon>Salmoninae</taxon>
        <taxon>Oncorhynchus</taxon>
    </lineage>
</organism>
<feature type="domain" description="C2H2-type" evidence="13">
    <location>
        <begin position="431"/>
        <end position="459"/>
    </location>
</feature>
<evidence type="ECO:0000256" key="7">
    <source>
        <dbReference type="ARBA" id="ARBA00023015"/>
    </source>
</evidence>
<dbReference type="GO" id="GO:0000978">
    <property type="term" value="F:RNA polymerase II cis-regulatory region sequence-specific DNA binding"/>
    <property type="evidence" value="ECO:0007669"/>
    <property type="project" value="TreeGrafter"/>
</dbReference>
<evidence type="ECO:0000313" key="15">
    <source>
        <dbReference type="Proteomes" id="UP000694402"/>
    </source>
</evidence>
<dbReference type="InterPro" id="IPR036236">
    <property type="entry name" value="Znf_C2H2_sf"/>
</dbReference>
<dbReference type="Gene3D" id="3.30.160.60">
    <property type="entry name" value="Classic Zinc Finger"/>
    <property type="match status" value="12"/>
</dbReference>
<dbReference type="InterPro" id="IPR029400">
    <property type="entry name" value="TINF2_N"/>
</dbReference>
<evidence type="ECO:0000256" key="2">
    <source>
        <dbReference type="ARBA" id="ARBA00006991"/>
    </source>
</evidence>
<gene>
    <name evidence="14" type="primary">LOC112217122</name>
</gene>
<feature type="region of interest" description="Disordered" evidence="12">
    <location>
        <begin position="758"/>
        <end position="782"/>
    </location>
</feature>
<sequence>MFVNLYTYISDPVLSLSSLHLLVPPLRLLSAAMWQVAQQRDVRHYEKLEEFVTLVTEAIPELLSHRHRAQLILGLRARVRDESGGIGLFIWLESPEKHAEVEASESNFVVLVQSLLKDPIERECFFQEVFPEQYGRHYDTAVQTLTWEFLSRLEQLFPVPDLKQVLSIVACIASVLFKTHRSFYDTVLVFSRSAALSSSMGDSILSSLSTPKMVVTTEPTTFVIRSESSHNSADVLGPMSLEDTDAVVVTVYTEVEVGTEVEEEIVETMNEEYVPSNASPLREEVVELKAEDMNLEMTVVEEYGYVGEEMSAAEEEMDTFSDPFTCPKCAYHSLEEKSLHLHMQSIHTEEYNKPNVSGKNRAEVSLSKGYHKSHTCATCGRLFTRSSDVRRHQLTHTGERPFHCSQCDRTFQHSWDLTKHEKKHGGTSISFPCQQCGSSFANLRSLTAHHRSSHLGESDLPHLCSICGKSFPSSSELLEHRKSHGTSLQYICQQCGESFHSLLARSQHRQTHLVKRQFKCPHCDKSYTRKADVKRHMFSHSGERPHQCNQCGRCFSFLFLLKKHQIVHTGERPFQCSYCPKRFTLISILSRHERMHTGERPFLCSQCGKSFLSQGELSKHHRSHTDERPYACNQCDKRFKSKKSQQEHIISHTGVRPYPCSYCGKGFTKPYALTRHHLIHTGERPFPCVHCGKTFLTPAEVQLHIRIHTGERPYPCPDCQLKFRSSSDLARHKRFHTGVHTFVCNQCMKNFPTSSKLKKHMENHSGSEAVQSSDFGENSNQA</sequence>
<dbReference type="AlphaFoldDB" id="A0AAZ3QVT2"/>
<keyword evidence="15" id="KW-1185">Reference proteome</keyword>
<keyword evidence="10" id="KW-0539">Nucleus</keyword>
<keyword evidence="5 11" id="KW-0863">Zinc-finger</keyword>
<feature type="domain" description="C2H2-type" evidence="13">
    <location>
        <begin position="602"/>
        <end position="629"/>
    </location>
</feature>
<feature type="domain" description="C2H2-type" evidence="13">
    <location>
        <begin position="686"/>
        <end position="713"/>
    </location>
</feature>
<feature type="domain" description="C2H2-type" evidence="13">
    <location>
        <begin position="518"/>
        <end position="545"/>
    </location>
</feature>
<dbReference type="GO" id="GO:0042802">
    <property type="term" value="F:identical protein binding"/>
    <property type="evidence" value="ECO:0007669"/>
    <property type="project" value="UniProtKB-ARBA"/>
</dbReference>
<keyword evidence="6" id="KW-0862">Zinc</keyword>
<dbReference type="Proteomes" id="UP000694402">
    <property type="component" value="Unassembled WGS sequence"/>
</dbReference>
<dbReference type="GeneTree" id="ENSGT00940000162287"/>
<evidence type="ECO:0000256" key="5">
    <source>
        <dbReference type="ARBA" id="ARBA00022771"/>
    </source>
</evidence>
<dbReference type="GO" id="GO:0001227">
    <property type="term" value="F:DNA-binding transcription repressor activity, RNA polymerase II-specific"/>
    <property type="evidence" value="ECO:0007669"/>
    <property type="project" value="TreeGrafter"/>
</dbReference>
<dbReference type="SUPFAM" id="SSF57667">
    <property type="entry name" value="beta-beta-alpha zinc fingers"/>
    <property type="match status" value="7"/>
</dbReference>
<dbReference type="PROSITE" id="PS00028">
    <property type="entry name" value="ZINC_FINGER_C2H2_1"/>
    <property type="match status" value="14"/>
</dbReference>
<feature type="domain" description="C2H2-type" evidence="13">
    <location>
        <begin position="574"/>
        <end position="601"/>
    </location>
</feature>
<dbReference type="SMART" id="SM00355">
    <property type="entry name" value="ZnF_C2H2"/>
    <property type="match status" value="15"/>
</dbReference>
<evidence type="ECO:0000256" key="6">
    <source>
        <dbReference type="ARBA" id="ARBA00022833"/>
    </source>
</evidence>
<dbReference type="FunFam" id="3.30.160.60:FF:000100">
    <property type="entry name" value="Zinc finger 45-like"/>
    <property type="match status" value="1"/>
</dbReference>
<name>A0AAZ3QVT2_ONCTS</name>
<evidence type="ECO:0000256" key="9">
    <source>
        <dbReference type="ARBA" id="ARBA00023163"/>
    </source>
</evidence>
<evidence type="ECO:0000256" key="10">
    <source>
        <dbReference type="ARBA" id="ARBA00023242"/>
    </source>
</evidence>
<dbReference type="GO" id="GO:0005654">
    <property type="term" value="C:nucleoplasm"/>
    <property type="evidence" value="ECO:0007669"/>
    <property type="project" value="TreeGrafter"/>
</dbReference>
<dbReference type="PROSITE" id="PS50157">
    <property type="entry name" value="ZINC_FINGER_C2H2_2"/>
    <property type="match status" value="15"/>
</dbReference>
<keyword evidence="9" id="KW-0804">Transcription</keyword>
<comment type="similarity">
    <text evidence="2">Belongs to the krueppel C2H2-type zinc-finger protein family.</text>
</comment>
<feature type="domain" description="C2H2-type" evidence="13">
    <location>
        <begin position="658"/>
        <end position="685"/>
    </location>
</feature>
<feature type="domain" description="C2H2-type" evidence="13">
    <location>
        <begin position="462"/>
        <end position="484"/>
    </location>
</feature>
<keyword evidence="7" id="KW-0805">Transcription regulation</keyword>
<feature type="domain" description="C2H2-type" evidence="13">
    <location>
        <begin position="324"/>
        <end position="352"/>
    </location>
</feature>
<accession>A0AAZ3QVT2</accession>
<dbReference type="Pfam" id="PF13912">
    <property type="entry name" value="zf-C2H2_6"/>
    <property type="match status" value="3"/>
</dbReference>
<keyword evidence="3" id="KW-0479">Metal-binding</keyword>
<dbReference type="FunFam" id="3.30.160.60:FF:002343">
    <property type="entry name" value="Zinc finger protein 33A"/>
    <property type="match status" value="2"/>
</dbReference>
<feature type="domain" description="C2H2-type" evidence="13">
    <location>
        <begin position="490"/>
        <end position="517"/>
    </location>
</feature>
<evidence type="ECO:0000259" key="13">
    <source>
        <dbReference type="PROSITE" id="PS50157"/>
    </source>
</evidence>
<evidence type="ECO:0000313" key="14">
    <source>
        <dbReference type="Ensembl" id="ENSOTSP00005132024.1"/>
    </source>
</evidence>
<feature type="domain" description="C2H2-type" evidence="13">
    <location>
        <begin position="714"/>
        <end position="741"/>
    </location>
</feature>
<feature type="compositionally biased region" description="Polar residues" evidence="12">
    <location>
        <begin position="766"/>
        <end position="782"/>
    </location>
</feature>
<evidence type="ECO:0000256" key="4">
    <source>
        <dbReference type="ARBA" id="ARBA00022737"/>
    </source>
</evidence>